<protein>
    <recommendedName>
        <fullName evidence="4">HARP domain-containing protein</fullName>
    </recommendedName>
</protein>
<dbReference type="PANTHER" id="PTHR45766">
    <property type="entry name" value="DNA ANNEALING HELICASE AND ENDONUCLEASE ZRANB3 FAMILY MEMBER"/>
    <property type="match status" value="1"/>
</dbReference>
<dbReference type="GO" id="GO:0016787">
    <property type="term" value="F:hydrolase activity"/>
    <property type="evidence" value="ECO:0007669"/>
    <property type="project" value="UniProtKB-KW"/>
</dbReference>
<dbReference type="Pfam" id="PF07443">
    <property type="entry name" value="HARP"/>
    <property type="match status" value="1"/>
</dbReference>
<comment type="caution">
    <text evidence="5">The sequence shown here is derived from an EMBL/GenBank/DDBJ whole genome shotgun (WGS) entry which is preliminary data.</text>
</comment>
<organism evidence="5 6">
    <name type="scientific">Diploptera punctata</name>
    <name type="common">Pacific beetle cockroach</name>
    <dbReference type="NCBI Taxonomy" id="6984"/>
    <lineage>
        <taxon>Eukaryota</taxon>
        <taxon>Metazoa</taxon>
        <taxon>Ecdysozoa</taxon>
        <taxon>Arthropoda</taxon>
        <taxon>Hexapoda</taxon>
        <taxon>Insecta</taxon>
        <taxon>Pterygota</taxon>
        <taxon>Neoptera</taxon>
        <taxon>Polyneoptera</taxon>
        <taxon>Dictyoptera</taxon>
        <taxon>Blattodea</taxon>
        <taxon>Blaberoidea</taxon>
        <taxon>Blaberidae</taxon>
        <taxon>Diplopterinae</taxon>
        <taxon>Diploptera</taxon>
    </lineage>
</organism>
<gene>
    <name evidence="5" type="ORF">L9F63_001251</name>
</gene>
<dbReference type="GO" id="GO:0031297">
    <property type="term" value="P:replication fork processing"/>
    <property type="evidence" value="ECO:0007669"/>
    <property type="project" value="TreeGrafter"/>
</dbReference>
<dbReference type="InterPro" id="IPR038718">
    <property type="entry name" value="SNF2-like_sf"/>
</dbReference>
<evidence type="ECO:0000313" key="5">
    <source>
        <dbReference type="EMBL" id="KAJ9592250.1"/>
    </source>
</evidence>
<dbReference type="Gene3D" id="3.40.50.10810">
    <property type="entry name" value="Tandem AAA-ATPase domain"/>
    <property type="match status" value="1"/>
</dbReference>
<name>A0AAD8A420_DIPPU</name>
<dbReference type="GO" id="GO:0006281">
    <property type="term" value="P:DNA repair"/>
    <property type="evidence" value="ECO:0007669"/>
    <property type="project" value="TreeGrafter"/>
</dbReference>
<accession>A0AAD8A420</accession>
<keyword evidence="2" id="KW-0378">Hydrolase</keyword>
<keyword evidence="6" id="KW-1185">Reference proteome</keyword>
<evidence type="ECO:0000256" key="3">
    <source>
        <dbReference type="ARBA" id="ARBA00023242"/>
    </source>
</evidence>
<dbReference type="SUPFAM" id="SSF52540">
    <property type="entry name" value="P-loop containing nucleoside triphosphate hydrolases"/>
    <property type="match status" value="1"/>
</dbReference>
<dbReference type="InterPro" id="IPR027417">
    <property type="entry name" value="P-loop_NTPase"/>
</dbReference>
<dbReference type="AlphaFoldDB" id="A0AAD8A420"/>
<dbReference type="EMBL" id="JASPKZ010003843">
    <property type="protein sequence ID" value="KAJ9592250.1"/>
    <property type="molecule type" value="Genomic_DNA"/>
</dbReference>
<evidence type="ECO:0000256" key="1">
    <source>
        <dbReference type="ARBA" id="ARBA00004123"/>
    </source>
</evidence>
<feature type="domain" description="HARP" evidence="4">
    <location>
        <begin position="82"/>
        <end position="156"/>
    </location>
</feature>
<proteinExistence type="predicted"/>
<comment type="subcellular location">
    <subcellularLocation>
        <location evidence="1">Nucleus</location>
    </subcellularLocation>
</comment>
<dbReference type="PROSITE" id="PS51467">
    <property type="entry name" value="HARP"/>
    <property type="match status" value="1"/>
</dbReference>
<reference evidence="5" key="2">
    <citation type="submission" date="2023-05" db="EMBL/GenBank/DDBJ databases">
        <authorList>
            <person name="Fouks B."/>
        </authorList>
    </citation>
    <scope>NUCLEOTIDE SEQUENCE</scope>
    <source>
        <strain evidence="5">Stay&amp;Tobe</strain>
        <tissue evidence="5">Testes</tissue>
    </source>
</reference>
<evidence type="ECO:0000259" key="4">
    <source>
        <dbReference type="PROSITE" id="PS51467"/>
    </source>
</evidence>
<sequence length="235" mass="26419">MASLTKEQLEKIEANRQLAIQRRNERLKVNNNSPNMSSIQCSSTATLQKPVINKFYTSNISASSMLPVAKHNKFNASKKVSNKPKQIVTGNCKLISKERFSVNVSYHAQLIDVFKSIPSRAYDPNEKTWNFSLSDYSTVMKKIRDLREEVSISELPTLLLRLFSQKSQTPQNPEAIDLSRIDQILLDALMPFQRDGICFGISKNGRCLLADDMGLGKTIQDFGHCSLLCTKTGLC</sequence>
<dbReference type="PANTHER" id="PTHR45766:SF6">
    <property type="entry name" value="SWI_SNF-RELATED MATRIX-ASSOCIATED ACTIN-DEPENDENT REGULATOR OF CHROMATIN SUBFAMILY A-LIKE PROTEIN 1"/>
    <property type="match status" value="1"/>
</dbReference>
<evidence type="ECO:0000313" key="6">
    <source>
        <dbReference type="Proteomes" id="UP001233999"/>
    </source>
</evidence>
<reference evidence="5" key="1">
    <citation type="journal article" date="2023" name="IScience">
        <title>Live-bearing cockroach genome reveals convergent evolutionary mechanisms linked to viviparity in insects and beyond.</title>
        <authorList>
            <person name="Fouks B."/>
            <person name="Harrison M.C."/>
            <person name="Mikhailova A.A."/>
            <person name="Marchal E."/>
            <person name="English S."/>
            <person name="Carruthers M."/>
            <person name="Jennings E.C."/>
            <person name="Chiamaka E.L."/>
            <person name="Frigard R.A."/>
            <person name="Pippel M."/>
            <person name="Attardo G.M."/>
            <person name="Benoit J.B."/>
            <person name="Bornberg-Bauer E."/>
            <person name="Tobe S.S."/>
        </authorList>
    </citation>
    <scope>NUCLEOTIDE SEQUENCE</scope>
    <source>
        <strain evidence="5">Stay&amp;Tobe</strain>
    </source>
</reference>
<dbReference type="Proteomes" id="UP001233999">
    <property type="component" value="Unassembled WGS sequence"/>
</dbReference>
<dbReference type="GO" id="GO:0043596">
    <property type="term" value="C:nuclear replication fork"/>
    <property type="evidence" value="ECO:0007669"/>
    <property type="project" value="TreeGrafter"/>
</dbReference>
<evidence type="ECO:0000256" key="2">
    <source>
        <dbReference type="ARBA" id="ARBA00022801"/>
    </source>
</evidence>
<dbReference type="InterPro" id="IPR010003">
    <property type="entry name" value="HARP_dom"/>
</dbReference>
<keyword evidence="3" id="KW-0539">Nucleus</keyword>